<dbReference type="InterPro" id="IPR035996">
    <property type="entry name" value="4pyrrol_Methylase_sf"/>
</dbReference>
<evidence type="ECO:0000256" key="5">
    <source>
        <dbReference type="ARBA" id="ARBA00022691"/>
    </source>
</evidence>
<name>A0ABT1VY69_9PROT</name>
<reference evidence="7 8" key="1">
    <citation type="submission" date="2022-06" db="EMBL/GenBank/DDBJ databases">
        <title>Rhizosaccharibacter gen. nov. sp. nov. KSS12, endophytic bacteria isolated from sugarcane.</title>
        <authorList>
            <person name="Pitiwittayakul N."/>
        </authorList>
    </citation>
    <scope>NUCLEOTIDE SEQUENCE [LARGE SCALE GENOMIC DNA]</scope>
    <source>
        <strain evidence="7 8">KSS12</strain>
    </source>
</reference>
<dbReference type="Proteomes" id="UP001524547">
    <property type="component" value="Unassembled WGS sequence"/>
</dbReference>
<comment type="pathway">
    <text evidence="1">Cofactor biosynthesis; adenosylcobalamin biosynthesis.</text>
</comment>
<dbReference type="InterPro" id="IPR012818">
    <property type="entry name" value="CbiE"/>
</dbReference>
<dbReference type="NCBIfam" id="TIGR02469">
    <property type="entry name" value="CbiT"/>
    <property type="match status" value="1"/>
</dbReference>
<dbReference type="PANTHER" id="PTHR43182">
    <property type="entry name" value="COBALT-PRECORRIN-6B C(15)-METHYLTRANSFERASE (DECARBOXYLATING)"/>
    <property type="match status" value="1"/>
</dbReference>
<sequence length="404" mass="42389">MSDQPWLTLIGIGEDGLGGLSAAARELIGAASLVVGGRRHLALAAPLIGGEMLAWPSPMEAALPQLMAHRPRPAVVLASGDPFWFGVGTMLSSLVPEGGMRCLPAPSSFSLAAACLGWSLQDIAALSVCGRPVEALRPHLHPGGRLLVLCADRRSPAIVAALLCRHGFGASRLHLLEALGGPAERRRACRADGDIPDDIGRLVLLGIEVRADGSFMSLPLGGALPDDRFDHDGQITKQEIRAATLAALEPRPGALLWDIGAGSGSVGIEWMLRHPSCRAVAVERDPIRADRIARNALELGVPALEVRRGEAPEILASLPPPDAVFVGGGATVSGMMEAAWSALPRGGRLVANGVTVETEAVLLDAHRRFGGRLVRLSVDRLNRVGGLHAFRPSLPVTQWGACKP</sequence>
<feature type="domain" description="Tetrapyrrole methylase" evidence="6">
    <location>
        <begin position="7"/>
        <end position="189"/>
    </location>
</feature>
<dbReference type="InterPro" id="IPR014008">
    <property type="entry name" value="Cbl_synth_MTase_CbiT"/>
</dbReference>
<evidence type="ECO:0000256" key="1">
    <source>
        <dbReference type="ARBA" id="ARBA00004953"/>
    </source>
</evidence>
<evidence type="ECO:0000256" key="2">
    <source>
        <dbReference type="ARBA" id="ARBA00022573"/>
    </source>
</evidence>
<keyword evidence="2" id="KW-0169">Cobalamin biosynthesis</keyword>
<comment type="caution">
    <text evidence="7">The sequence shown here is derived from an EMBL/GenBank/DDBJ whole genome shotgun (WGS) entry which is preliminary data.</text>
</comment>
<dbReference type="NCBIfam" id="TIGR02467">
    <property type="entry name" value="CbiE"/>
    <property type="match status" value="1"/>
</dbReference>
<dbReference type="PANTHER" id="PTHR43182:SF1">
    <property type="entry name" value="COBALT-PRECORRIN-7 C(5)-METHYLTRANSFERASE"/>
    <property type="match status" value="1"/>
</dbReference>
<dbReference type="SUPFAM" id="SSF53790">
    <property type="entry name" value="Tetrapyrrole methylase"/>
    <property type="match status" value="1"/>
</dbReference>
<evidence type="ECO:0000313" key="8">
    <source>
        <dbReference type="Proteomes" id="UP001524547"/>
    </source>
</evidence>
<keyword evidence="8" id="KW-1185">Reference proteome</keyword>
<dbReference type="InterPro" id="IPR000878">
    <property type="entry name" value="4pyrrol_Mease"/>
</dbReference>
<evidence type="ECO:0000256" key="4">
    <source>
        <dbReference type="ARBA" id="ARBA00022679"/>
    </source>
</evidence>
<dbReference type="InterPro" id="IPR029063">
    <property type="entry name" value="SAM-dependent_MTases_sf"/>
</dbReference>
<dbReference type="EMBL" id="JAMZEJ010000006">
    <property type="protein sequence ID" value="MCQ8241286.1"/>
    <property type="molecule type" value="Genomic_DNA"/>
</dbReference>
<proteinExistence type="predicted"/>
<dbReference type="RefSeq" id="WP_422920032.1">
    <property type="nucleotide sequence ID" value="NZ_JAMZEJ010000006.1"/>
</dbReference>
<dbReference type="PIRSF" id="PIRSF036428">
    <property type="entry name" value="CobL"/>
    <property type="match status" value="1"/>
</dbReference>
<dbReference type="InterPro" id="IPR006365">
    <property type="entry name" value="Cbl_synth_CobL"/>
</dbReference>
<dbReference type="CDD" id="cd11644">
    <property type="entry name" value="Precorrin-6Y-MT"/>
    <property type="match status" value="1"/>
</dbReference>
<dbReference type="Pfam" id="PF00590">
    <property type="entry name" value="TP_methylase"/>
    <property type="match status" value="1"/>
</dbReference>
<dbReference type="CDD" id="cd02440">
    <property type="entry name" value="AdoMet_MTases"/>
    <property type="match status" value="1"/>
</dbReference>
<evidence type="ECO:0000259" key="6">
    <source>
        <dbReference type="Pfam" id="PF00590"/>
    </source>
</evidence>
<keyword evidence="3" id="KW-0489">Methyltransferase</keyword>
<keyword evidence="4" id="KW-0808">Transferase</keyword>
<gene>
    <name evidence="7" type="primary">cbiE</name>
    <name evidence="7" type="ORF">NFI88_10595</name>
</gene>
<protein>
    <submittedName>
        <fullName evidence="7">Precorrin-6y C5,15-methyltransferase (Decarboxylating) subunit CbiE</fullName>
    </submittedName>
</protein>
<dbReference type="Gene3D" id="3.40.50.150">
    <property type="entry name" value="Vaccinia Virus protein VP39"/>
    <property type="match status" value="1"/>
</dbReference>
<accession>A0ABT1VY69</accession>
<dbReference type="InterPro" id="IPR050714">
    <property type="entry name" value="Cobalamin_biosynth_MTase"/>
</dbReference>
<dbReference type="Gene3D" id="3.40.1010.10">
    <property type="entry name" value="Cobalt-precorrin-4 Transmethylase, Domain 1"/>
    <property type="match status" value="1"/>
</dbReference>
<evidence type="ECO:0000256" key="3">
    <source>
        <dbReference type="ARBA" id="ARBA00022603"/>
    </source>
</evidence>
<dbReference type="SUPFAM" id="SSF53335">
    <property type="entry name" value="S-adenosyl-L-methionine-dependent methyltransferases"/>
    <property type="match status" value="1"/>
</dbReference>
<evidence type="ECO:0000313" key="7">
    <source>
        <dbReference type="EMBL" id="MCQ8241286.1"/>
    </source>
</evidence>
<dbReference type="InterPro" id="IPR014777">
    <property type="entry name" value="4pyrrole_Mease_sub1"/>
</dbReference>
<organism evidence="7 8">
    <name type="scientific">Rhizosaccharibacter radicis</name>
    <dbReference type="NCBI Taxonomy" id="2782605"/>
    <lineage>
        <taxon>Bacteria</taxon>
        <taxon>Pseudomonadati</taxon>
        <taxon>Pseudomonadota</taxon>
        <taxon>Alphaproteobacteria</taxon>
        <taxon>Acetobacterales</taxon>
        <taxon>Acetobacteraceae</taxon>
        <taxon>Rhizosaccharibacter</taxon>
    </lineage>
</organism>
<keyword evidence="5" id="KW-0949">S-adenosyl-L-methionine</keyword>